<comment type="caution">
    <text evidence="1">The sequence shown here is derived from an EMBL/GenBank/DDBJ whole genome shotgun (WGS) entry which is preliminary data.</text>
</comment>
<protein>
    <submittedName>
        <fullName evidence="1">Uncharacterized protein</fullName>
    </submittedName>
</protein>
<reference evidence="1 2" key="2">
    <citation type="journal article" date="2022" name="Mol. Ecol. Resour.">
        <title>The genomes of chicory, endive, great burdock and yacon provide insights into Asteraceae paleo-polyploidization history and plant inulin production.</title>
        <authorList>
            <person name="Fan W."/>
            <person name="Wang S."/>
            <person name="Wang H."/>
            <person name="Wang A."/>
            <person name="Jiang F."/>
            <person name="Liu H."/>
            <person name="Zhao H."/>
            <person name="Xu D."/>
            <person name="Zhang Y."/>
        </authorList>
    </citation>
    <scope>NUCLEOTIDE SEQUENCE [LARGE SCALE GENOMIC DNA]</scope>
    <source>
        <strain evidence="2">cv. Punajuju</strain>
        <tissue evidence="1">Leaves</tissue>
    </source>
</reference>
<evidence type="ECO:0000313" key="2">
    <source>
        <dbReference type="Proteomes" id="UP001055811"/>
    </source>
</evidence>
<accession>A0ACB9CUM4</accession>
<dbReference type="EMBL" id="CM042013">
    <property type="protein sequence ID" value="KAI3737853.1"/>
    <property type="molecule type" value="Genomic_DNA"/>
</dbReference>
<reference evidence="2" key="1">
    <citation type="journal article" date="2022" name="Mol. Ecol. Resour.">
        <title>The genomes of chicory, endive, great burdock and yacon provide insights into Asteraceae palaeo-polyploidization history and plant inulin production.</title>
        <authorList>
            <person name="Fan W."/>
            <person name="Wang S."/>
            <person name="Wang H."/>
            <person name="Wang A."/>
            <person name="Jiang F."/>
            <person name="Liu H."/>
            <person name="Zhao H."/>
            <person name="Xu D."/>
            <person name="Zhang Y."/>
        </authorList>
    </citation>
    <scope>NUCLEOTIDE SEQUENCE [LARGE SCALE GENOMIC DNA]</scope>
    <source>
        <strain evidence="2">cv. Punajuju</strain>
    </source>
</reference>
<organism evidence="1 2">
    <name type="scientific">Cichorium intybus</name>
    <name type="common">Chicory</name>
    <dbReference type="NCBI Taxonomy" id="13427"/>
    <lineage>
        <taxon>Eukaryota</taxon>
        <taxon>Viridiplantae</taxon>
        <taxon>Streptophyta</taxon>
        <taxon>Embryophyta</taxon>
        <taxon>Tracheophyta</taxon>
        <taxon>Spermatophyta</taxon>
        <taxon>Magnoliopsida</taxon>
        <taxon>eudicotyledons</taxon>
        <taxon>Gunneridae</taxon>
        <taxon>Pentapetalae</taxon>
        <taxon>asterids</taxon>
        <taxon>campanulids</taxon>
        <taxon>Asterales</taxon>
        <taxon>Asteraceae</taxon>
        <taxon>Cichorioideae</taxon>
        <taxon>Cichorieae</taxon>
        <taxon>Cichoriinae</taxon>
        <taxon>Cichorium</taxon>
    </lineage>
</organism>
<evidence type="ECO:0000313" key="1">
    <source>
        <dbReference type="EMBL" id="KAI3737853.1"/>
    </source>
</evidence>
<dbReference type="Proteomes" id="UP001055811">
    <property type="component" value="Linkage Group LG05"/>
</dbReference>
<name>A0ACB9CUM4_CICIN</name>
<proteinExistence type="predicted"/>
<sequence length="401" mass="43554">MKIFHGIFLTLLVFFTNVEGRYNFHNNQNKGSSDPNANIPRTILYPLAVPSDPVSAPTELGNNMNSVTGVFNVKDYGAIGDGSTDDTPAFVSAWKGACAVESATLLVPFGSTFMLTSTVFSGPCKPGLVFQVDGILMPPAGPDCWPKKDSKRQWLVFYELDNMTLTGTGTIEGNGQQWWDLPCKPHRGPGGKTLPGPCDSPTLSPNTDGIHIENTKSVGIYNSTIGNGMDYDNSIGSLGVHNSQACVSNINVRNVVIHDSDNGVRIKTWQGGAGSVTRISFENIQMENVRNCAIIDQYYCAKKNCVNQTSAVFVRDISYRNIKGTYDVRSPPIHFACSDSVGCANITMSDVELLPFEGELVDDPFCWNTYGVQETLTIPPINCLLDGMPPLVSHEDVYGCI</sequence>
<keyword evidence="2" id="KW-1185">Reference proteome</keyword>
<gene>
    <name evidence="1" type="ORF">L2E82_27867</name>
</gene>